<dbReference type="SUPFAM" id="SSF52743">
    <property type="entry name" value="Subtilisin-like"/>
    <property type="match status" value="1"/>
</dbReference>
<keyword evidence="7 9" id="KW-0720">Serine protease</keyword>
<dbReference type="PROSITE" id="PS00137">
    <property type="entry name" value="SUBTILASE_HIS"/>
    <property type="match status" value="1"/>
</dbReference>
<comment type="similarity">
    <text evidence="1 9 10">Belongs to the peptidase S8 family.</text>
</comment>
<dbReference type="PROSITE" id="PS00136">
    <property type="entry name" value="SUBTILASE_ASP"/>
    <property type="match status" value="1"/>
</dbReference>
<feature type="signal peptide" evidence="11">
    <location>
        <begin position="1"/>
        <end position="17"/>
    </location>
</feature>
<evidence type="ECO:0000259" key="14">
    <source>
        <dbReference type="Pfam" id="PF06280"/>
    </source>
</evidence>
<evidence type="ECO:0000256" key="6">
    <source>
        <dbReference type="ARBA" id="ARBA00022801"/>
    </source>
</evidence>
<reference evidence="15" key="1">
    <citation type="submission" date="2023-03" db="EMBL/GenBank/DDBJ databases">
        <title>Massive genome expansion in bonnet fungi (Mycena s.s.) driven by repeated elements and novel gene families across ecological guilds.</title>
        <authorList>
            <consortium name="Lawrence Berkeley National Laboratory"/>
            <person name="Harder C.B."/>
            <person name="Miyauchi S."/>
            <person name="Viragh M."/>
            <person name="Kuo A."/>
            <person name="Thoen E."/>
            <person name="Andreopoulos B."/>
            <person name="Lu D."/>
            <person name="Skrede I."/>
            <person name="Drula E."/>
            <person name="Henrissat B."/>
            <person name="Morin E."/>
            <person name="Kohler A."/>
            <person name="Barry K."/>
            <person name="LaButti K."/>
            <person name="Morin E."/>
            <person name="Salamov A."/>
            <person name="Lipzen A."/>
            <person name="Mereny Z."/>
            <person name="Hegedus B."/>
            <person name="Baldrian P."/>
            <person name="Stursova M."/>
            <person name="Weitz H."/>
            <person name="Taylor A."/>
            <person name="Grigoriev I.V."/>
            <person name="Nagy L.G."/>
            <person name="Martin F."/>
            <person name="Kauserud H."/>
        </authorList>
    </citation>
    <scope>NUCLEOTIDE SEQUENCE</scope>
    <source>
        <strain evidence="15">CBHHK182m</strain>
    </source>
</reference>
<feature type="chain" id="PRO_5041899385" evidence="11">
    <location>
        <begin position="18"/>
        <end position="852"/>
    </location>
</feature>
<dbReference type="GO" id="GO:0006508">
    <property type="term" value="P:proteolysis"/>
    <property type="evidence" value="ECO:0007669"/>
    <property type="project" value="UniProtKB-KW"/>
</dbReference>
<keyword evidence="5 11" id="KW-0732">Signal</keyword>
<dbReference type="InterPro" id="IPR003137">
    <property type="entry name" value="PA_domain"/>
</dbReference>
<dbReference type="InterPro" id="IPR036852">
    <property type="entry name" value="Peptidase_S8/S53_dom_sf"/>
</dbReference>
<sequence length="852" mass="89251">MKATLSWLVLFLGGTISQSGISVASPSLSGVKRVTNLGTVSNKFIVELSEIPSKRAFGTPHEELYGFLRKRKISFDVDKEYDAPRHFHGGCDVTDILNLDGVVAIRPVRTYTRTMPISSRPVSPGDAGLPDSEATHITTGVDRLHAHGFTGKGVKIGIIDSGVDYTHPSLGSGFGPGFKIAGGFDFVGDNYTGDNTPVPDSDPLDQCFGHGTLVAGVIGANPGNEFNISGVAYDSTLYAYRVFSCDGSDGWTTATVTVVSSRIAASGKVVTIAADNNGASGSWFSSRPGNAIDGISVASSDNTALPLQTLTLEGVDHAPIFYYDTFPLPVNGTLPLYATSNDATVADDACNPLPASTPDLSKLVVLVRRGTCAFATKLANIAAFGANTALFYDNGIGFANIQVGNFTAALIQAQDGVFLVQHLAAGVAISVTFPQSGGVAQFPLPNGGLVSAFTSYGPTNDFYFKPSITAPGGNILSTFPVPLGSWIVDSGTSMAAPFMAGSAALLLAVQGRTTSVAKTARTLFQATAKPISSNSTSGAPFQTVTQQGAGLVQVYDAIFGTTLLSHTELVLNDSTHFAGPQRFTVTNTGKTGKIYTLSHLPTGTAVTVTPDTVFPALGPVPLSTQYATVSFNTAEFTLLPGHSHEIIATIQPPYGVDTTTFPVYSGFIYVTSGNESVHATYLGLAASLKDKQVIDNTDFVFGVPLPALLDSLGNFQDGPLNYTLAGDDAPTVLWRQAFGTPLLRLDLVTADTALIGGLNPRSSISFTNSHAGGSFAKVHILGTLLEMEYLNRNDEGALLDNTFILSNVFANGSAIPADASYRVLLRSLRVTGDPADEADYESWLSPIIGVVV</sequence>
<protein>
    <submittedName>
        <fullName evidence="15">Subtilisin-like protease</fullName>
    </submittedName>
</protein>
<keyword evidence="6 9" id="KW-0378">Hydrolase</keyword>
<dbReference type="PROSITE" id="PS00138">
    <property type="entry name" value="SUBTILASE_SER"/>
    <property type="match status" value="1"/>
</dbReference>
<organism evidence="15 16">
    <name type="scientific">Mycena metata</name>
    <dbReference type="NCBI Taxonomy" id="1033252"/>
    <lineage>
        <taxon>Eukaryota</taxon>
        <taxon>Fungi</taxon>
        <taxon>Dikarya</taxon>
        <taxon>Basidiomycota</taxon>
        <taxon>Agaricomycotina</taxon>
        <taxon>Agaricomycetes</taxon>
        <taxon>Agaricomycetidae</taxon>
        <taxon>Agaricales</taxon>
        <taxon>Marasmiineae</taxon>
        <taxon>Mycenaceae</taxon>
        <taxon>Mycena</taxon>
    </lineage>
</organism>
<dbReference type="InterPro" id="IPR046450">
    <property type="entry name" value="PA_dom_sf"/>
</dbReference>
<dbReference type="CDD" id="cd07489">
    <property type="entry name" value="Peptidases_S8_5"/>
    <property type="match status" value="1"/>
</dbReference>
<dbReference type="SUPFAM" id="SSF52025">
    <property type="entry name" value="PA domain"/>
    <property type="match status" value="1"/>
</dbReference>
<keyword evidence="2" id="KW-0134">Cell wall</keyword>
<dbReference type="GO" id="GO:0016020">
    <property type="term" value="C:membrane"/>
    <property type="evidence" value="ECO:0007669"/>
    <property type="project" value="InterPro"/>
</dbReference>
<dbReference type="InterPro" id="IPR000209">
    <property type="entry name" value="Peptidase_S8/S53_dom"/>
</dbReference>
<keyword evidence="3" id="KW-0964">Secreted</keyword>
<dbReference type="Gene3D" id="3.50.30.30">
    <property type="match status" value="1"/>
</dbReference>
<dbReference type="InterPro" id="IPR023827">
    <property type="entry name" value="Peptidase_S8_Asp-AS"/>
</dbReference>
<dbReference type="PANTHER" id="PTHR43806">
    <property type="entry name" value="PEPTIDASE S8"/>
    <property type="match status" value="1"/>
</dbReference>
<evidence type="ECO:0000256" key="2">
    <source>
        <dbReference type="ARBA" id="ARBA00022512"/>
    </source>
</evidence>
<keyword evidence="16" id="KW-1185">Reference proteome</keyword>
<gene>
    <name evidence="15" type="ORF">B0H16DRAFT_1598560</name>
</gene>
<dbReference type="InterPro" id="IPR015500">
    <property type="entry name" value="Peptidase_S8_subtilisin-rel"/>
</dbReference>
<dbReference type="Pfam" id="PF02225">
    <property type="entry name" value="PA"/>
    <property type="match status" value="1"/>
</dbReference>
<evidence type="ECO:0000256" key="3">
    <source>
        <dbReference type="ARBA" id="ARBA00022525"/>
    </source>
</evidence>
<evidence type="ECO:0000256" key="8">
    <source>
        <dbReference type="PIRSR" id="PIRSR615500-1"/>
    </source>
</evidence>
<feature type="domain" description="PA" evidence="13">
    <location>
        <begin position="346"/>
        <end position="400"/>
    </location>
</feature>
<feature type="active site" description="Charge relay system" evidence="8 9">
    <location>
        <position position="210"/>
    </location>
</feature>
<evidence type="ECO:0000256" key="4">
    <source>
        <dbReference type="ARBA" id="ARBA00022670"/>
    </source>
</evidence>
<feature type="domain" description="C5a peptidase/Subtilisin-like protease SBT2-like Fn3-like" evidence="14">
    <location>
        <begin position="572"/>
        <end position="676"/>
    </location>
</feature>
<dbReference type="InterPro" id="IPR023828">
    <property type="entry name" value="Peptidase_S8_Ser-AS"/>
</dbReference>
<keyword evidence="4 9" id="KW-0645">Protease</keyword>
<evidence type="ECO:0000256" key="9">
    <source>
        <dbReference type="PROSITE-ProRule" id="PRU01240"/>
    </source>
</evidence>
<feature type="active site" description="Charge relay system" evidence="8 9">
    <location>
        <position position="160"/>
    </location>
</feature>
<proteinExistence type="inferred from homology"/>
<evidence type="ECO:0000256" key="7">
    <source>
        <dbReference type="ARBA" id="ARBA00022825"/>
    </source>
</evidence>
<dbReference type="GO" id="GO:0004252">
    <property type="term" value="F:serine-type endopeptidase activity"/>
    <property type="evidence" value="ECO:0007669"/>
    <property type="project" value="UniProtKB-UniRule"/>
</dbReference>
<name>A0AAD7HMU5_9AGAR</name>
<evidence type="ECO:0000256" key="5">
    <source>
        <dbReference type="ARBA" id="ARBA00022729"/>
    </source>
</evidence>
<dbReference type="Gene3D" id="3.40.50.200">
    <property type="entry name" value="Peptidase S8/S53 domain"/>
    <property type="match status" value="2"/>
</dbReference>
<dbReference type="GO" id="GO:0005615">
    <property type="term" value="C:extracellular space"/>
    <property type="evidence" value="ECO:0007669"/>
    <property type="project" value="TreeGrafter"/>
</dbReference>
<evidence type="ECO:0000256" key="1">
    <source>
        <dbReference type="ARBA" id="ARBA00011073"/>
    </source>
</evidence>
<dbReference type="InterPro" id="IPR050131">
    <property type="entry name" value="Peptidase_S8_subtilisin-like"/>
</dbReference>
<dbReference type="PROSITE" id="PS51892">
    <property type="entry name" value="SUBTILASE"/>
    <property type="match status" value="1"/>
</dbReference>
<evidence type="ECO:0000259" key="13">
    <source>
        <dbReference type="Pfam" id="PF02225"/>
    </source>
</evidence>
<dbReference type="Proteomes" id="UP001215598">
    <property type="component" value="Unassembled WGS sequence"/>
</dbReference>
<dbReference type="InterPro" id="IPR010435">
    <property type="entry name" value="C5a/SBT2-like_Fn3"/>
</dbReference>
<dbReference type="InterPro" id="IPR034187">
    <property type="entry name" value="Peptidases_S8_5"/>
</dbReference>
<evidence type="ECO:0000313" key="15">
    <source>
        <dbReference type="EMBL" id="KAJ7723575.1"/>
    </source>
</evidence>
<dbReference type="AlphaFoldDB" id="A0AAD7HMU5"/>
<evidence type="ECO:0000256" key="11">
    <source>
        <dbReference type="SAM" id="SignalP"/>
    </source>
</evidence>
<dbReference type="PRINTS" id="PR00723">
    <property type="entry name" value="SUBTILISIN"/>
</dbReference>
<accession>A0AAD7HMU5</accession>
<evidence type="ECO:0000313" key="16">
    <source>
        <dbReference type="Proteomes" id="UP001215598"/>
    </source>
</evidence>
<evidence type="ECO:0000259" key="12">
    <source>
        <dbReference type="Pfam" id="PF00082"/>
    </source>
</evidence>
<feature type="domain" description="Peptidase S8/S53" evidence="12">
    <location>
        <begin position="151"/>
        <end position="543"/>
    </location>
</feature>
<comment type="caution">
    <text evidence="15">The sequence shown here is derived from an EMBL/GenBank/DDBJ whole genome shotgun (WGS) entry which is preliminary data.</text>
</comment>
<feature type="active site" description="Charge relay system" evidence="8 9">
    <location>
        <position position="493"/>
    </location>
</feature>
<dbReference type="InterPro" id="IPR022398">
    <property type="entry name" value="Peptidase_S8_His-AS"/>
</dbReference>
<dbReference type="PANTHER" id="PTHR43806:SF66">
    <property type="entry name" value="SERIN ENDOPEPTIDASE"/>
    <property type="match status" value="1"/>
</dbReference>
<dbReference type="Pfam" id="PF00082">
    <property type="entry name" value="Peptidase_S8"/>
    <property type="match status" value="1"/>
</dbReference>
<dbReference type="CDD" id="cd02124">
    <property type="entry name" value="PA_PoS1_like"/>
    <property type="match status" value="1"/>
</dbReference>
<evidence type="ECO:0000256" key="10">
    <source>
        <dbReference type="RuleBase" id="RU003355"/>
    </source>
</evidence>
<dbReference type="Pfam" id="PF06280">
    <property type="entry name" value="fn3_5"/>
    <property type="match status" value="1"/>
</dbReference>
<dbReference type="EMBL" id="JARKIB010000210">
    <property type="protein sequence ID" value="KAJ7723575.1"/>
    <property type="molecule type" value="Genomic_DNA"/>
</dbReference>